<dbReference type="Gene3D" id="1.10.1040.10">
    <property type="entry name" value="N-(1-d-carboxylethyl)-l-norvaline Dehydrogenase, domain 2"/>
    <property type="match status" value="1"/>
</dbReference>
<proteinExistence type="predicted"/>
<sequence>FDNITTDIEEALHEAELIFVVVAAFLQEEIARTCAPFVHDRQTIILTPGNFGGSIQFSTELQRAGCNTLPKIGETECMMYACRKKDPTTIWIRGYKHHLGFAAFPAKDTDAMLTTIQPIYPTYVPRKHVLETGLSNPNPFVHVPLMLFNLSNIENAVDILMYHTAFTESVGSIVAALEAERLSLNAVEGLKLLPMTKIVQGYYAYQGARGETLCELHRSNPIFSWTYLPKTLQHRYFREDIPYGLVPLYSCAKRFGTPHSAIQALIDLSCVATQTNYYENARDLRRLGLGTYSAAQLLRFVVDGLPGSQK</sequence>
<name>A0A2G6E8E7_9BACT</name>
<dbReference type="InterPro" id="IPR003421">
    <property type="entry name" value="Opine_DH"/>
</dbReference>
<dbReference type="AlphaFoldDB" id="A0A2G6E8E7"/>
<evidence type="ECO:0000313" key="3">
    <source>
        <dbReference type="Proteomes" id="UP000229740"/>
    </source>
</evidence>
<dbReference type="PANTHER" id="PTHR38015:SF1">
    <property type="entry name" value="OPINE DEHYDROGENASE DOMAIN-CONTAINING PROTEIN"/>
    <property type="match status" value="1"/>
</dbReference>
<evidence type="ECO:0000259" key="1">
    <source>
        <dbReference type="Pfam" id="PF02317"/>
    </source>
</evidence>
<dbReference type="SUPFAM" id="SSF48179">
    <property type="entry name" value="6-phosphogluconate dehydrogenase C-terminal domain-like"/>
    <property type="match status" value="1"/>
</dbReference>
<feature type="domain" description="Opine dehydrogenase" evidence="1">
    <location>
        <begin position="126"/>
        <end position="271"/>
    </location>
</feature>
<comment type="caution">
    <text evidence="2">The sequence shown here is derived from an EMBL/GenBank/DDBJ whole genome shotgun (WGS) entry which is preliminary data.</text>
</comment>
<dbReference type="InterPro" id="IPR051729">
    <property type="entry name" value="Opine/Lysopine_DH"/>
</dbReference>
<gene>
    <name evidence="2" type="ORF">CSB45_04680</name>
</gene>
<dbReference type="Gene3D" id="3.40.50.720">
    <property type="entry name" value="NAD(P)-binding Rossmann-like Domain"/>
    <property type="match status" value="1"/>
</dbReference>
<dbReference type="GO" id="GO:0016491">
    <property type="term" value="F:oxidoreductase activity"/>
    <property type="evidence" value="ECO:0007669"/>
    <property type="project" value="InterPro"/>
</dbReference>
<evidence type="ECO:0000313" key="2">
    <source>
        <dbReference type="EMBL" id="PID58366.1"/>
    </source>
</evidence>
<dbReference type="EMBL" id="PDPS01000023">
    <property type="protein sequence ID" value="PID58366.1"/>
    <property type="molecule type" value="Genomic_DNA"/>
</dbReference>
<accession>A0A2G6E8E7</accession>
<dbReference type="PANTHER" id="PTHR38015">
    <property type="entry name" value="BLR6086 PROTEIN"/>
    <property type="match status" value="1"/>
</dbReference>
<feature type="non-terminal residue" evidence="2">
    <location>
        <position position="1"/>
    </location>
</feature>
<dbReference type="Pfam" id="PF02317">
    <property type="entry name" value="Octopine_DH"/>
    <property type="match status" value="1"/>
</dbReference>
<dbReference type="Proteomes" id="UP000229740">
    <property type="component" value="Unassembled WGS sequence"/>
</dbReference>
<reference evidence="2 3" key="1">
    <citation type="submission" date="2017-10" db="EMBL/GenBank/DDBJ databases">
        <title>Novel microbial diversity and functional potential in the marine mammal oral microbiome.</title>
        <authorList>
            <person name="Dudek N.K."/>
            <person name="Sun C.L."/>
            <person name="Burstein D."/>
            <person name="Kantor R.S."/>
            <person name="Aliaga Goltsman D.S."/>
            <person name="Bik E.M."/>
            <person name="Thomas B.C."/>
            <person name="Banfield J.F."/>
            <person name="Relman D.A."/>
        </authorList>
    </citation>
    <scope>NUCLEOTIDE SEQUENCE [LARGE SCALE GENOMIC DNA]</scope>
    <source>
        <strain evidence="2">DOLZORAL124_49_17</strain>
    </source>
</reference>
<dbReference type="InterPro" id="IPR013328">
    <property type="entry name" value="6PGD_dom2"/>
</dbReference>
<dbReference type="InterPro" id="IPR008927">
    <property type="entry name" value="6-PGluconate_DH-like_C_sf"/>
</dbReference>
<protein>
    <recommendedName>
        <fullName evidence="1">Opine dehydrogenase domain-containing protein</fullName>
    </recommendedName>
</protein>
<organism evidence="2 3">
    <name type="scientific">candidate division KSB3 bacterium</name>
    <dbReference type="NCBI Taxonomy" id="2044937"/>
    <lineage>
        <taxon>Bacteria</taxon>
        <taxon>candidate division KSB3</taxon>
    </lineage>
</organism>